<keyword evidence="3" id="KW-0804">Transcription</keyword>
<dbReference type="InterPro" id="IPR008920">
    <property type="entry name" value="TF_FadR/GntR_C"/>
</dbReference>
<dbReference type="CDD" id="cd07377">
    <property type="entry name" value="WHTH_GntR"/>
    <property type="match status" value="1"/>
</dbReference>
<evidence type="ECO:0000313" key="6">
    <source>
        <dbReference type="Proteomes" id="UP000321389"/>
    </source>
</evidence>
<dbReference type="GO" id="GO:0003700">
    <property type="term" value="F:DNA-binding transcription factor activity"/>
    <property type="evidence" value="ECO:0007669"/>
    <property type="project" value="InterPro"/>
</dbReference>
<dbReference type="InterPro" id="IPR000524">
    <property type="entry name" value="Tscrpt_reg_HTH_GntR"/>
</dbReference>
<sequence length="228" mass="25180">MTSQTPDLSMRVQTLPGLREQVAERLRLAIATGKFAPGARLIERELCEMMGVSRTSLREALRELQADGLISLQPNKGLSVSVVTPETARSIYQVRATLEGLAARLFARNASDSQMAQLRKSIDRLAEVYDNFSAERFIAAKTHFYDILFEGAGNEIAAEMLRRIHTRVSQLRVVSLSSAERAQKSIRELRDFMDALEARDEDRAWQVCTAHVEAAAAAALKSIGSTSG</sequence>
<evidence type="ECO:0000256" key="1">
    <source>
        <dbReference type="ARBA" id="ARBA00023015"/>
    </source>
</evidence>
<protein>
    <submittedName>
        <fullName evidence="5">GntR family transcriptional regulator</fullName>
    </submittedName>
</protein>
<evidence type="ECO:0000259" key="4">
    <source>
        <dbReference type="PROSITE" id="PS50949"/>
    </source>
</evidence>
<keyword evidence="6" id="KW-1185">Reference proteome</keyword>
<dbReference type="AlphaFoldDB" id="A0A5B8L404"/>
<dbReference type="Gene3D" id="1.10.10.10">
    <property type="entry name" value="Winged helix-like DNA-binding domain superfamily/Winged helix DNA-binding domain"/>
    <property type="match status" value="1"/>
</dbReference>
<dbReference type="RefSeq" id="WP_167813088.1">
    <property type="nucleotide sequence ID" value="NZ_CP042301.2"/>
</dbReference>
<dbReference type="PRINTS" id="PR00035">
    <property type="entry name" value="HTHGNTR"/>
</dbReference>
<gene>
    <name evidence="5" type="ORF">FQ775_18925</name>
</gene>
<dbReference type="EMBL" id="CP042301">
    <property type="protein sequence ID" value="QDZ02288.2"/>
    <property type="molecule type" value="Genomic_DNA"/>
</dbReference>
<dbReference type="SMART" id="SM00345">
    <property type="entry name" value="HTH_GNTR"/>
    <property type="match status" value="1"/>
</dbReference>
<dbReference type="GO" id="GO:0003677">
    <property type="term" value="F:DNA binding"/>
    <property type="evidence" value="ECO:0007669"/>
    <property type="project" value="UniProtKB-KW"/>
</dbReference>
<dbReference type="SMART" id="SM00895">
    <property type="entry name" value="FCD"/>
    <property type="match status" value="1"/>
</dbReference>
<reference evidence="5" key="1">
    <citation type="submission" date="2020-04" db="EMBL/GenBank/DDBJ databases">
        <title>Nitratireductor sp. nov. isolated from mangrove soil.</title>
        <authorList>
            <person name="Ye Y."/>
        </authorList>
    </citation>
    <scope>NUCLEOTIDE SEQUENCE</scope>
    <source>
        <strain evidence="5">SY7</strain>
    </source>
</reference>
<dbReference type="Gene3D" id="1.20.120.530">
    <property type="entry name" value="GntR ligand-binding domain-like"/>
    <property type="match status" value="1"/>
</dbReference>
<dbReference type="Pfam" id="PF00392">
    <property type="entry name" value="GntR"/>
    <property type="match status" value="1"/>
</dbReference>
<name>A0A5B8L404_9HYPH</name>
<proteinExistence type="predicted"/>
<dbReference type="Pfam" id="PF07729">
    <property type="entry name" value="FCD"/>
    <property type="match status" value="1"/>
</dbReference>
<organism evidence="5 6">
    <name type="scientific">Nitratireductor mangrovi</name>
    <dbReference type="NCBI Taxonomy" id="2599600"/>
    <lineage>
        <taxon>Bacteria</taxon>
        <taxon>Pseudomonadati</taxon>
        <taxon>Pseudomonadota</taxon>
        <taxon>Alphaproteobacteria</taxon>
        <taxon>Hyphomicrobiales</taxon>
        <taxon>Phyllobacteriaceae</taxon>
        <taxon>Nitratireductor</taxon>
    </lineage>
</organism>
<dbReference type="InterPro" id="IPR011711">
    <property type="entry name" value="GntR_C"/>
</dbReference>
<evidence type="ECO:0000256" key="3">
    <source>
        <dbReference type="ARBA" id="ARBA00023163"/>
    </source>
</evidence>
<evidence type="ECO:0000256" key="2">
    <source>
        <dbReference type="ARBA" id="ARBA00023125"/>
    </source>
</evidence>
<dbReference type="SUPFAM" id="SSF48008">
    <property type="entry name" value="GntR ligand-binding domain-like"/>
    <property type="match status" value="1"/>
</dbReference>
<dbReference type="Proteomes" id="UP000321389">
    <property type="component" value="Chromosome"/>
</dbReference>
<accession>A0A5B8L404</accession>
<feature type="domain" description="HTH gntR-type" evidence="4">
    <location>
        <begin position="16"/>
        <end position="83"/>
    </location>
</feature>
<keyword evidence="1" id="KW-0805">Transcription regulation</keyword>
<dbReference type="InterPro" id="IPR036388">
    <property type="entry name" value="WH-like_DNA-bd_sf"/>
</dbReference>
<dbReference type="InterPro" id="IPR036390">
    <property type="entry name" value="WH_DNA-bd_sf"/>
</dbReference>
<dbReference type="PANTHER" id="PTHR43537">
    <property type="entry name" value="TRANSCRIPTIONAL REGULATOR, GNTR FAMILY"/>
    <property type="match status" value="1"/>
</dbReference>
<dbReference type="PROSITE" id="PS50949">
    <property type="entry name" value="HTH_GNTR"/>
    <property type="match status" value="1"/>
</dbReference>
<dbReference type="SUPFAM" id="SSF46785">
    <property type="entry name" value="Winged helix' DNA-binding domain"/>
    <property type="match status" value="1"/>
</dbReference>
<dbReference type="KEGG" id="niy:FQ775_18925"/>
<evidence type="ECO:0000313" key="5">
    <source>
        <dbReference type="EMBL" id="QDZ02288.2"/>
    </source>
</evidence>
<dbReference type="PANTHER" id="PTHR43537:SF24">
    <property type="entry name" value="GLUCONATE OPERON TRANSCRIPTIONAL REPRESSOR"/>
    <property type="match status" value="1"/>
</dbReference>
<keyword evidence="2" id="KW-0238">DNA-binding</keyword>